<proteinExistence type="predicted"/>
<feature type="compositionally biased region" description="Basic and acidic residues" evidence="1">
    <location>
        <begin position="348"/>
        <end position="366"/>
    </location>
</feature>
<dbReference type="AlphaFoldDB" id="A0A8H6RII8"/>
<gene>
    <name evidence="2" type="ORF">HII31_05545</name>
</gene>
<feature type="compositionally biased region" description="Low complexity" evidence="1">
    <location>
        <begin position="795"/>
        <end position="814"/>
    </location>
</feature>
<feature type="compositionally biased region" description="Basic residues" evidence="1">
    <location>
        <begin position="324"/>
        <end position="338"/>
    </location>
</feature>
<dbReference type="OrthoDB" id="270171at2759"/>
<feature type="compositionally biased region" description="Polar residues" evidence="1">
    <location>
        <begin position="438"/>
        <end position="460"/>
    </location>
</feature>
<dbReference type="EMBL" id="JABCIY010000093">
    <property type="protein sequence ID" value="KAF7193111.1"/>
    <property type="molecule type" value="Genomic_DNA"/>
</dbReference>
<keyword evidence="3" id="KW-1185">Reference proteome</keyword>
<dbReference type="Proteomes" id="UP000660729">
    <property type="component" value="Unassembled WGS sequence"/>
</dbReference>
<sequence length="893" mass="97872">MPKSAKKVRQTDSRVTIADPAKRKPTLPTDEISSPEGSPRPLGRKLTGEFKRKRSLSDSLKTLFTHKDYTEDETLSTRSTTNLSAAGSEDSPFDVEQANAQANARARIAPQSQGQFSTEPPVRSQAQEDFNYCEVEAQLDGVAEGLSTHTKPAKVNVADRIRAFEQKDNKVILPKPTPKYRKTRAALDDVNEDGGSTGTNEKEERVPLVFPLHVQKFKRRGTMSSPKRPETPLYRAQPEEDAIIHAPAPQRTIPPMKTPIDEHMDWSLNAAPTSGVSPASKPRAEEVEAKPGDLRKTSTDIEKLSSKTRTRTFDPAARIPPTAHLHRTRQRCVRHGRKSSQASQQDFSSKRDVFEKGRNVPKHNDACPDCVAELGIRRRETTQAAPAESTLSFRRSNSKSEQERLLFGSISPEPILKPQAKDDFPHLGRDEPVEAVTKQMSPRNSPDTTGATSLEVQPPTSESSESSDSVNAEESPRNVRFRNSTSPVANDESNEPNNEDDEDALITTSDLGDGLDAVILERGGRLERIIMNERNGTPTPETIARISRELNQISTALATTDPKQRISTNGTDSLSGDRTIVLDTYHNRDSSISELIDAIDTATPGFGIMRTNSIRIHTSSPNTEPVSTVRDFAFATHDPPLFVEEQPLATPGQRIVNRQRIDADYFQLHKQFGNNNSGAAMQDLAKADDGAEKRLESGAVRWPLSQATPLGAAEDPLETHMATLDASMLEPASAKKRPNFGSEDVAIRIQSPGIATRQKSNQDAVLPSHILTSEDLSPQPKTPPGGGLGIPQPSPTFFTTSTCPSSDNSPSSLTGVKDIPSTSARDKTAEREAMPFASDLGRYFATKKPDTSNSAIKTAMRMDRNDAVQQAAAIEREMRRRKTMAGEARRAFG</sequence>
<feature type="compositionally biased region" description="Polar residues" evidence="1">
    <location>
        <begin position="110"/>
        <end position="125"/>
    </location>
</feature>
<feature type="compositionally biased region" description="Low complexity" evidence="1">
    <location>
        <begin position="461"/>
        <end position="473"/>
    </location>
</feature>
<evidence type="ECO:0000256" key="1">
    <source>
        <dbReference type="SAM" id="MobiDB-lite"/>
    </source>
</evidence>
<feature type="region of interest" description="Disordered" evidence="1">
    <location>
        <begin position="1"/>
        <end position="125"/>
    </location>
</feature>
<feature type="region of interest" description="Disordered" evidence="1">
    <location>
        <begin position="268"/>
        <end position="298"/>
    </location>
</feature>
<evidence type="ECO:0000313" key="2">
    <source>
        <dbReference type="EMBL" id="KAF7193111.1"/>
    </source>
</evidence>
<feature type="region of interest" description="Disordered" evidence="1">
    <location>
        <begin position="379"/>
        <end position="509"/>
    </location>
</feature>
<feature type="region of interest" description="Disordered" evidence="1">
    <location>
        <begin position="324"/>
        <end position="367"/>
    </location>
</feature>
<feature type="compositionally biased region" description="Basic and acidic residues" evidence="1">
    <location>
        <begin position="282"/>
        <end position="298"/>
    </location>
</feature>
<organism evidence="2 3">
    <name type="scientific">Pseudocercospora fuligena</name>
    <dbReference type="NCBI Taxonomy" id="685502"/>
    <lineage>
        <taxon>Eukaryota</taxon>
        <taxon>Fungi</taxon>
        <taxon>Dikarya</taxon>
        <taxon>Ascomycota</taxon>
        <taxon>Pezizomycotina</taxon>
        <taxon>Dothideomycetes</taxon>
        <taxon>Dothideomycetidae</taxon>
        <taxon>Mycosphaerellales</taxon>
        <taxon>Mycosphaerellaceae</taxon>
        <taxon>Pseudocercospora</taxon>
    </lineage>
</organism>
<feature type="region of interest" description="Disordered" evidence="1">
    <location>
        <begin position="771"/>
        <end position="829"/>
    </location>
</feature>
<accession>A0A8H6RII8</accession>
<reference evidence="2" key="1">
    <citation type="submission" date="2020-04" db="EMBL/GenBank/DDBJ databases">
        <title>Draft genome resource of the tomato pathogen Pseudocercospora fuligena.</title>
        <authorList>
            <person name="Zaccaron A."/>
        </authorList>
    </citation>
    <scope>NUCLEOTIDE SEQUENCE</scope>
    <source>
        <strain evidence="2">PF001</strain>
    </source>
</reference>
<feature type="compositionally biased region" description="Acidic residues" evidence="1">
    <location>
        <begin position="492"/>
        <end position="504"/>
    </location>
</feature>
<feature type="region of interest" description="Disordered" evidence="1">
    <location>
        <begin position="173"/>
        <end position="208"/>
    </location>
</feature>
<feature type="compositionally biased region" description="Low complexity" evidence="1">
    <location>
        <begin position="97"/>
        <end position="107"/>
    </location>
</feature>
<comment type="caution">
    <text evidence="2">The sequence shown here is derived from an EMBL/GenBank/DDBJ whole genome shotgun (WGS) entry which is preliminary data.</text>
</comment>
<name>A0A8H6RII8_9PEZI</name>
<feature type="compositionally biased region" description="Basic and acidic residues" evidence="1">
    <location>
        <begin position="419"/>
        <end position="432"/>
    </location>
</feature>
<protein>
    <submittedName>
        <fullName evidence="2">Uncharacterized protein</fullName>
    </submittedName>
</protein>
<evidence type="ECO:0000313" key="3">
    <source>
        <dbReference type="Proteomes" id="UP000660729"/>
    </source>
</evidence>
<feature type="compositionally biased region" description="Polar residues" evidence="1">
    <location>
        <begin position="76"/>
        <end position="85"/>
    </location>
</feature>